<keyword evidence="1" id="KW-1133">Transmembrane helix</keyword>
<dbReference type="RefSeq" id="WP_186855978.1">
    <property type="nucleotide sequence ID" value="NZ_JACOOY010000013.1"/>
</dbReference>
<keyword evidence="1" id="KW-0812">Transmembrane</keyword>
<keyword evidence="3" id="KW-1185">Reference proteome</keyword>
<evidence type="ECO:0000313" key="3">
    <source>
        <dbReference type="Proteomes" id="UP000647235"/>
    </source>
</evidence>
<evidence type="ECO:0000313" key="2">
    <source>
        <dbReference type="EMBL" id="MBC5665696.1"/>
    </source>
</evidence>
<reference evidence="2 3" key="1">
    <citation type="submission" date="2020-08" db="EMBL/GenBank/DDBJ databases">
        <title>Genome public.</title>
        <authorList>
            <person name="Liu C."/>
            <person name="Sun Q."/>
        </authorList>
    </citation>
    <scope>NUCLEOTIDE SEQUENCE [LARGE SCALE GENOMIC DNA]</scope>
    <source>
        <strain evidence="2 3">NSJ-36</strain>
    </source>
</reference>
<feature type="transmembrane region" description="Helical" evidence="1">
    <location>
        <begin position="55"/>
        <end position="76"/>
    </location>
</feature>
<protein>
    <recommendedName>
        <fullName evidence="4">SMODS-associated NUDIX domain-containing protein</fullName>
    </recommendedName>
</protein>
<dbReference type="EMBL" id="JACOOY010000013">
    <property type="protein sequence ID" value="MBC5665696.1"/>
    <property type="molecule type" value="Genomic_DNA"/>
</dbReference>
<gene>
    <name evidence="2" type="ORF">H8S07_10530</name>
</gene>
<organism evidence="2 3">
    <name type="scientific">Dorea hominis</name>
    <dbReference type="NCBI Taxonomy" id="2763040"/>
    <lineage>
        <taxon>Bacteria</taxon>
        <taxon>Bacillati</taxon>
        <taxon>Bacillota</taxon>
        <taxon>Clostridia</taxon>
        <taxon>Lachnospirales</taxon>
        <taxon>Lachnospiraceae</taxon>
        <taxon>Dorea</taxon>
    </lineage>
</organism>
<name>A0ABR7EWG1_9FIRM</name>
<comment type="caution">
    <text evidence="2">The sequence shown here is derived from an EMBL/GenBank/DDBJ whole genome shotgun (WGS) entry which is preliminary data.</text>
</comment>
<sequence length="241" mass="29097">MRLVIDKKELELLIEQKKEYIGNQVTIDTVIAGVSFLLSVMTAQYQKIFGISGEIIKVFFCTIGILYAVKIIWDFYKYRRNKYTHKVLMKEIEDLDMIQHNHSLVIIKESFNDNMKRFLLYYDEKWDCKLFLNYKTQERGDEAAIIANVVKELKLNQKEVKCRYITSKLQEKYSVSHRENRIYNHRLYELQVNRFSEQEMEKDFVVNGKHYYWMSIEEMEKDDNIRNKNLEVVDFVKEYMG</sequence>
<proteinExistence type="predicted"/>
<evidence type="ECO:0000256" key="1">
    <source>
        <dbReference type="SAM" id="Phobius"/>
    </source>
</evidence>
<evidence type="ECO:0008006" key="4">
    <source>
        <dbReference type="Google" id="ProtNLM"/>
    </source>
</evidence>
<keyword evidence="1" id="KW-0472">Membrane</keyword>
<dbReference type="Proteomes" id="UP000647235">
    <property type="component" value="Unassembled WGS sequence"/>
</dbReference>
<accession>A0ABR7EWG1</accession>
<feature type="transmembrane region" description="Helical" evidence="1">
    <location>
        <begin position="21"/>
        <end position="43"/>
    </location>
</feature>